<dbReference type="OrthoDB" id="1715718at2"/>
<name>A4XMU0_CALS8</name>
<dbReference type="HOGENOM" id="CLU_843799_0_0_9"/>
<gene>
    <name evidence="1" type="ordered locus">Csac_2654</name>
</gene>
<dbReference type="RefSeq" id="WP_011918141.1">
    <property type="nucleotide sequence ID" value="NC_009437.1"/>
</dbReference>
<reference evidence="1 2" key="1">
    <citation type="journal article" date="2008" name="Appl. Environ. Microbiol.">
        <title>Hydrogenomics of the extremely thermophilic bacterium Caldicellulosiruptor saccharolyticus.</title>
        <authorList>
            <person name="van de Werken H.J."/>
            <person name="Verhaart M.R."/>
            <person name="VanFossen A.L."/>
            <person name="Willquist K."/>
            <person name="Lewis D.L."/>
            <person name="Nichols J.D."/>
            <person name="Goorissen H.P."/>
            <person name="Mongodin E.F."/>
            <person name="Nelson K.E."/>
            <person name="van Niel E.W."/>
            <person name="Stams A.J."/>
            <person name="Ward D.E."/>
            <person name="de Vos W.M."/>
            <person name="van der Oost J."/>
            <person name="Kelly R.M."/>
            <person name="Kengen S.W."/>
        </authorList>
    </citation>
    <scope>NUCLEOTIDE SEQUENCE [LARGE SCALE GENOMIC DNA]</scope>
    <source>
        <strain evidence="2">ATCC 43494 / DSM 8903 / Tp8T 6331</strain>
    </source>
</reference>
<evidence type="ECO:0000313" key="1">
    <source>
        <dbReference type="EMBL" id="ABP68225.1"/>
    </source>
</evidence>
<dbReference type="STRING" id="351627.Csac_2654"/>
<protein>
    <submittedName>
        <fullName evidence="1">Uncharacterized protein</fullName>
    </submittedName>
</protein>
<sequence>MLQINEKDNKLFDMIVKFKMVPYDVAKQVYGGKWPAYKRVERLISRNYIQKVNHYILTLGEAAIAYLEEERGVVFEPLAKMTAEEVMWRWQKVFEIGSREYILPHFLSCWDFKRETRSDSTEMSDKNKILGVARGYGIYRISKETSQKTLSEYFTDIKEATTFGVEKFVVLCDSKERLQEFLATEERLQNIPAKEISVLSYTQAGLRILDCIIGIPDYKEKLLSSLPVVKTQITVKNAHGDFETEDRIIHIGAGDIAAKRRLKALKAVTDKAIEVITLRGLEDRYKGVEAKITTVELSEFFKAVGYTNSKDGEAR</sequence>
<dbReference type="AlphaFoldDB" id="A4XMU0"/>
<dbReference type="KEGG" id="csc:Csac_2654"/>
<dbReference type="Proteomes" id="UP000000256">
    <property type="component" value="Chromosome"/>
</dbReference>
<dbReference type="EMBL" id="CP000679">
    <property type="protein sequence ID" value="ABP68225.1"/>
    <property type="molecule type" value="Genomic_DNA"/>
</dbReference>
<keyword evidence="2" id="KW-1185">Reference proteome</keyword>
<accession>A4XMU0</accession>
<organism evidence="1 2">
    <name type="scientific">Caldicellulosiruptor saccharolyticus (strain ATCC 43494 / DSM 8903 / Tp8T 6331)</name>
    <dbReference type="NCBI Taxonomy" id="351627"/>
    <lineage>
        <taxon>Bacteria</taxon>
        <taxon>Bacillati</taxon>
        <taxon>Bacillota</taxon>
        <taxon>Bacillota incertae sedis</taxon>
        <taxon>Caldicellulosiruptorales</taxon>
        <taxon>Caldicellulosiruptoraceae</taxon>
        <taxon>Caldicellulosiruptor</taxon>
    </lineage>
</organism>
<proteinExistence type="predicted"/>
<evidence type="ECO:0000313" key="2">
    <source>
        <dbReference type="Proteomes" id="UP000000256"/>
    </source>
</evidence>